<gene>
    <name evidence="2" type="ORF">V1478_000668</name>
</gene>
<dbReference type="Proteomes" id="UP001607302">
    <property type="component" value="Unassembled WGS sequence"/>
</dbReference>
<dbReference type="EMBL" id="JAUDFV010000020">
    <property type="protein sequence ID" value="KAL2740527.1"/>
    <property type="molecule type" value="Genomic_DNA"/>
</dbReference>
<dbReference type="InterPro" id="IPR002110">
    <property type="entry name" value="Ankyrin_rpt"/>
</dbReference>
<keyword evidence="3" id="KW-1185">Reference proteome</keyword>
<dbReference type="Pfam" id="PF00023">
    <property type="entry name" value="Ank"/>
    <property type="match status" value="1"/>
</dbReference>
<dbReference type="PROSITE" id="PS50297">
    <property type="entry name" value="ANK_REP_REGION"/>
    <property type="match status" value="1"/>
</dbReference>
<dbReference type="Gene3D" id="1.25.40.20">
    <property type="entry name" value="Ankyrin repeat-containing domain"/>
    <property type="match status" value="1"/>
</dbReference>
<accession>A0ABD2C653</accession>
<dbReference type="AlphaFoldDB" id="A0ABD2C653"/>
<keyword evidence="1" id="KW-0040">ANK repeat</keyword>
<organism evidence="2 3">
    <name type="scientific">Vespula squamosa</name>
    <name type="common">Southern yellow jacket</name>
    <name type="synonym">Wasp</name>
    <dbReference type="NCBI Taxonomy" id="30214"/>
    <lineage>
        <taxon>Eukaryota</taxon>
        <taxon>Metazoa</taxon>
        <taxon>Ecdysozoa</taxon>
        <taxon>Arthropoda</taxon>
        <taxon>Hexapoda</taxon>
        <taxon>Insecta</taxon>
        <taxon>Pterygota</taxon>
        <taxon>Neoptera</taxon>
        <taxon>Endopterygota</taxon>
        <taxon>Hymenoptera</taxon>
        <taxon>Apocrita</taxon>
        <taxon>Aculeata</taxon>
        <taxon>Vespoidea</taxon>
        <taxon>Vespidae</taxon>
        <taxon>Vespinae</taxon>
        <taxon>Vespula</taxon>
    </lineage>
</organism>
<evidence type="ECO:0000313" key="3">
    <source>
        <dbReference type="Proteomes" id="UP001607302"/>
    </source>
</evidence>
<reference evidence="2 3" key="1">
    <citation type="journal article" date="2024" name="Ann. Entomol. Soc. Am.">
        <title>Genomic analyses of the southern and eastern yellowjacket wasps (Hymenoptera: Vespidae) reveal evolutionary signatures of social life.</title>
        <authorList>
            <person name="Catto M.A."/>
            <person name="Caine P.B."/>
            <person name="Orr S.E."/>
            <person name="Hunt B.G."/>
            <person name="Goodisman M.A.D."/>
        </authorList>
    </citation>
    <scope>NUCLEOTIDE SEQUENCE [LARGE SCALE GENOMIC DNA]</scope>
    <source>
        <strain evidence="2">233</strain>
        <tissue evidence="2">Head and thorax</tissue>
    </source>
</reference>
<dbReference type="PROSITE" id="PS50088">
    <property type="entry name" value="ANK_REPEAT"/>
    <property type="match status" value="1"/>
</dbReference>
<feature type="repeat" description="ANK" evidence="1">
    <location>
        <begin position="239"/>
        <end position="271"/>
    </location>
</feature>
<dbReference type="SMART" id="SM00248">
    <property type="entry name" value="ANK"/>
    <property type="match status" value="1"/>
</dbReference>
<proteinExistence type="predicted"/>
<name>A0ABD2C653_VESSQ</name>
<protein>
    <submittedName>
        <fullName evidence="2">Ankyrin repeat domain-containing protein 6 isoform X3</fullName>
    </submittedName>
</protein>
<evidence type="ECO:0000313" key="2">
    <source>
        <dbReference type="EMBL" id="KAL2740527.1"/>
    </source>
</evidence>
<comment type="caution">
    <text evidence="2">The sequence shown here is derived from an EMBL/GenBank/DDBJ whole genome shotgun (WGS) entry which is preliminary data.</text>
</comment>
<dbReference type="InterPro" id="IPR036770">
    <property type="entry name" value="Ankyrin_rpt-contain_sf"/>
</dbReference>
<dbReference type="SUPFAM" id="SSF48403">
    <property type="entry name" value="Ankyrin repeat"/>
    <property type="match status" value="1"/>
</dbReference>
<evidence type="ECO:0000256" key="1">
    <source>
        <dbReference type="PROSITE-ProRule" id="PRU00023"/>
    </source>
</evidence>
<sequence>MEARIPRSIRADPPGRSLEEESRLAIYSFDLNKDTGVKRKEKEEKDREKRFLVLRATIPCTFNLQGVKALIRRVCLRTMDRDEVFTYTITHWRRTFVSGKSRMRPNVSLTERYKGNTITFGDQRTLKSQAGHANCLKDNSEIPRWLVILTTDTMSAPYNKRMMSFDLNNCKITSQTVPTGTAPSASIEITEASASTATAATASAAVETATESGVTSSLVNTINGRKELEQTLLLANSKGGVTPLQRAAAEGHLEVVELLLKHGADVARQDTLKEK</sequence>